<dbReference type="AlphaFoldDB" id="A0A7Y9LVX2"/>
<dbReference type="PANTHER" id="PTHR10309:SF0">
    <property type="entry name" value="MANNOSE-6-PHOSPHATE ISOMERASE"/>
    <property type="match status" value="1"/>
</dbReference>
<feature type="binding site" evidence="8">
    <location>
        <position position="99"/>
    </location>
    <ligand>
        <name>Zn(2+)</name>
        <dbReference type="ChEBI" id="CHEBI:29105"/>
    </ligand>
</feature>
<feature type="binding site" evidence="8">
    <location>
        <position position="101"/>
    </location>
    <ligand>
        <name>Zn(2+)</name>
        <dbReference type="ChEBI" id="CHEBI:29105"/>
    </ligand>
</feature>
<evidence type="ECO:0000256" key="7">
    <source>
        <dbReference type="PIRSR" id="PIRSR001480-1"/>
    </source>
</evidence>
<name>A0A7Y9LVX2_9MICC</name>
<dbReference type="EC" id="5.3.1.8" evidence="3"/>
<dbReference type="Gene3D" id="2.60.120.10">
    <property type="entry name" value="Jelly Rolls"/>
    <property type="match status" value="2"/>
</dbReference>
<dbReference type="InterPro" id="IPR014710">
    <property type="entry name" value="RmlC-like_jellyroll"/>
</dbReference>
<evidence type="ECO:0000256" key="6">
    <source>
        <dbReference type="ARBA" id="ARBA00023235"/>
    </source>
</evidence>
<dbReference type="Proteomes" id="UP000521748">
    <property type="component" value="Unassembled WGS sequence"/>
</dbReference>
<dbReference type="PRINTS" id="PR00714">
    <property type="entry name" value="MAN6PISMRASE"/>
</dbReference>
<dbReference type="EMBL" id="JACBYQ010000002">
    <property type="protein sequence ID" value="NYE96541.1"/>
    <property type="molecule type" value="Genomic_DNA"/>
</dbReference>
<evidence type="ECO:0000313" key="11">
    <source>
        <dbReference type="Proteomes" id="UP000521748"/>
    </source>
</evidence>
<keyword evidence="6 10" id="KW-0413">Isomerase</keyword>
<keyword evidence="4 8" id="KW-0479">Metal-binding</keyword>
<dbReference type="CDD" id="cd07011">
    <property type="entry name" value="cupin_PMI_type_I_N"/>
    <property type="match status" value="1"/>
</dbReference>
<comment type="catalytic activity">
    <reaction evidence="1">
        <text>D-mannose 6-phosphate = D-fructose 6-phosphate</text>
        <dbReference type="Rhea" id="RHEA:12356"/>
        <dbReference type="ChEBI" id="CHEBI:58735"/>
        <dbReference type="ChEBI" id="CHEBI:61527"/>
        <dbReference type="EC" id="5.3.1.8"/>
    </reaction>
</comment>
<evidence type="ECO:0000256" key="8">
    <source>
        <dbReference type="PIRSR" id="PIRSR001480-2"/>
    </source>
</evidence>
<dbReference type="PIRSF" id="PIRSF001480">
    <property type="entry name" value="Mannose-6-phosphate_isomerase"/>
    <property type="match status" value="1"/>
</dbReference>
<dbReference type="Pfam" id="PF20511">
    <property type="entry name" value="PMI_typeI_cat"/>
    <property type="match status" value="1"/>
</dbReference>
<comment type="cofactor">
    <cofactor evidence="8">
        <name>Zn(2+)</name>
        <dbReference type="ChEBI" id="CHEBI:29105"/>
    </cofactor>
    <text evidence="8">Binds 1 zinc ion per subunit.</text>
</comment>
<dbReference type="InterPro" id="IPR016305">
    <property type="entry name" value="Mannose-6-P_Isomerase"/>
</dbReference>
<evidence type="ECO:0000256" key="1">
    <source>
        <dbReference type="ARBA" id="ARBA00000757"/>
    </source>
</evidence>
<dbReference type="PROSITE" id="PS00965">
    <property type="entry name" value="PMI_I_1"/>
    <property type="match status" value="1"/>
</dbReference>
<keyword evidence="5 8" id="KW-0862">Zinc</keyword>
<dbReference type="RefSeq" id="WP_179390186.1">
    <property type="nucleotide sequence ID" value="NZ_JACBYQ010000002.1"/>
</dbReference>
<reference evidence="10 11" key="1">
    <citation type="submission" date="2020-07" db="EMBL/GenBank/DDBJ databases">
        <title>Sequencing the genomes of 1000 actinobacteria strains.</title>
        <authorList>
            <person name="Klenk H.-P."/>
        </authorList>
    </citation>
    <scope>NUCLEOTIDE SEQUENCE [LARGE SCALE GENOMIC DNA]</scope>
    <source>
        <strain evidence="10 11">DSM 102047</strain>
    </source>
</reference>
<keyword evidence="11" id="KW-1185">Reference proteome</keyword>
<protein>
    <recommendedName>
        <fullName evidence="3">mannose-6-phosphate isomerase</fullName>
        <ecNumber evidence="3">5.3.1.8</ecNumber>
    </recommendedName>
</protein>
<evidence type="ECO:0000259" key="9">
    <source>
        <dbReference type="Pfam" id="PF20511"/>
    </source>
</evidence>
<evidence type="ECO:0000256" key="3">
    <source>
        <dbReference type="ARBA" id="ARBA00011956"/>
    </source>
</evidence>
<dbReference type="InterPro" id="IPR046457">
    <property type="entry name" value="PMI_typeI_cat"/>
</dbReference>
<dbReference type="GO" id="GO:0004476">
    <property type="term" value="F:mannose-6-phosphate isomerase activity"/>
    <property type="evidence" value="ECO:0007669"/>
    <property type="project" value="UniProtKB-EC"/>
</dbReference>
<dbReference type="InterPro" id="IPR001250">
    <property type="entry name" value="Man6P_Isoase-1"/>
</dbReference>
<evidence type="ECO:0000256" key="5">
    <source>
        <dbReference type="ARBA" id="ARBA00022833"/>
    </source>
</evidence>
<feature type="active site" evidence="7">
    <location>
        <position position="292"/>
    </location>
</feature>
<dbReference type="InterPro" id="IPR018050">
    <property type="entry name" value="Pmannose_isomerase-type1_CS"/>
</dbReference>
<dbReference type="PANTHER" id="PTHR10309">
    <property type="entry name" value="MANNOSE-6-PHOSPHATE ISOMERASE"/>
    <property type="match status" value="1"/>
</dbReference>
<dbReference type="InterPro" id="IPR011051">
    <property type="entry name" value="RmlC_Cupin_sf"/>
</dbReference>
<dbReference type="GO" id="GO:0008270">
    <property type="term" value="F:zinc ion binding"/>
    <property type="evidence" value="ECO:0007669"/>
    <property type="project" value="InterPro"/>
</dbReference>
<dbReference type="SUPFAM" id="SSF51182">
    <property type="entry name" value="RmlC-like cupins"/>
    <property type="match status" value="1"/>
</dbReference>
<accession>A0A7Y9LVX2</accession>
<dbReference type="GO" id="GO:0005829">
    <property type="term" value="C:cytosol"/>
    <property type="evidence" value="ECO:0007669"/>
    <property type="project" value="TreeGrafter"/>
</dbReference>
<dbReference type="GO" id="GO:0009298">
    <property type="term" value="P:GDP-mannose biosynthetic process"/>
    <property type="evidence" value="ECO:0007669"/>
    <property type="project" value="InterPro"/>
</dbReference>
<dbReference type="GO" id="GO:0005975">
    <property type="term" value="P:carbohydrate metabolic process"/>
    <property type="evidence" value="ECO:0007669"/>
    <property type="project" value="InterPro"/>
</dbReference>
<evidence type="ECO:0000256" key="2">
    <source>
        <dbReference type="ARBA" id="ARBA00010772"/>
    </source>
</evidence>
<dbReference type="Gene3D" id="1.10.441.10">
    <property type="entry name" value="Phosphomannose Isomerase, domain 2"/>
    <property type="match status" value="1"/>
</dbReference>
<evidence type="ECO:0000313" key="10">
    <source>
        <dbReference type="EMBL" id="NYE96541.1"/>
    </source>
</evidence>
<feature type="binding site" evidence="8">
    <location>
        <position position="136"/>
    </location>
    <ligand>
        <name>Zn(2+)</name>
        <dbReference type="ChEBI" id="CHEBI:29105"/>
    </ligand>
</feature>
<evidence type="ECO:0000256" key="4">
    <source>
        <dbReference type="ARBA" id="ARBA00022723"/>
    </source>
</evidence>
<comment type="caution">
    <text evidence="10">The sequence shown here is derived from an EMBL/GenBank/DDBJ whole genome shotgun (WGS) entry which is preliminary data.</text>
</comment>
<sequence>MYKLSNVLRPYAWGSHTAIAELLGRQASGGPEAELWIGAHPDASSTLLLADGAESSDSLEQLISAHPSAALGEASRAAFGDRLPFLMKVLAASQALSLQVHPHLAQAAAGFRAAEEAGVPRNAEYRNYKDDNHKPEMIFALSPFEALCGFRPVSQSAEIFEQLERGFRGAGIEPPAILHWVIEDLRSKDSAIALRNAFERLISGGQEVRSAVNSVAELLHSGTELAPFQTELETVLSLDSDFPGDPGALISLLMNRVHLEPGECFAMQAGNVHAYLQGLGIEVMASSDNVLRGGLTSKFIDVPELLKTVDFQELPVPMVQASVSALGQELYVPGFTEFQLQRVELGPNGSPVPLAQNGALLVLLVSGKALLDSPRGDLELERGESAFIPATEAPVMLHSIEGCTAFAVTTGLGLSV</sequence>
<dbReference type="NCBIfam" id="TIGR00218">
    <property type="entry name" value="manA"/>
    <property type="match status" value="1"/>
</dbReference>
<feature type="binding site" evidence="8">
    <location>
        <position position="273"/>
    </location>
    <ligand>
        <name>Zn(2+)</name>
        <dbReference type="ChEBI" id="CHEBI:29105"/>
    </ligand>
</feature>
<comment type="similarity">
    <text evidence="2">Belongs to the mannose-6-phosphate isomerase type 1 family.</text>
</comment>
<gene>
    <name evidence="10" type="ORF">FHU41_002791</name>
</gene>
<feature type="domain" description="Phosphomannose isomerase type I catalytic" evidence="9">
    <location>
        <begin position="1"/>
        <end position="153"/>
    </location>
</feature>
<proteinExistence type="inferred from homology"/>
<organism evidence="10 11">
    <name type="scientific">Psychromicrobium silvestre</name>
    <dbReference type="NCBI Taxonomy" id="1645614"/>
    <lineage>
        <taxon>Bacteria</taxon>
        <taxon>Bacillati</taxon>
        <taxon>Actinomycetota</taxon>
        <taxon>Actinomycetes</taxon>
        <taxon>Micrococcales</taxon>
        <taxon>Micrococcaceae</taxon>
        <taxon>Psychromicrobium</taxon>
    </lineage>
</organism>